<organism evidence="2 3">
    <name type="scientific">Rhizoctonia solani</name>
    <dbReference type="NCBI Taxonomy" id="456999"/>
    <lineage>
        <taxon>Eukaryota</taxon>
        <taxon>Fungi</taxon>
        <taxon>Dikarya</taxon>
        <taxon>Basidiomycota</taxon>
        <taxon>Agaricomycotina</taxon>
        <taxon>Agaricomycetes</taxon>
        <taxon>Cantharellales</taxon>
        <taxon>Ceratobasidiaceae</taxon>
        <taxon>Rhizoctonia</taxon>
    </lineage>
</organism>
<protein>
    <submittedName>
        <fullName evidence="2">Uncharacterized protein</fullName>
    </submittedName>
</protein>
<dbReference type="Proteomes" id="UP000663846">
    <property type="component" value="Unassembled WGS sequence"/>
</dbReference>
<comment type="caution">
    <text evidence="2">The sequence shown here is derived from an EMBL/GenBank/DDBJ whole genome shotgun (WGS) entry which is preliminary data.</text>
</comment>
<feature type="region of interest" description="Disordered" evidence="1">
    <location>
        <begin position="99"/>
        <end position="126"/>
    </location>
</feature>
<dbReference type="AlphaFoldDB" id="A0A8H2XQS3"/>
<evidence type="ECO:0000313" key="3">
    <source>
        <dbReference type="Proteomes" id="UP000663846"/>
    </source>
</evidence>
<evidence type="ECO:0000313" key="2">
    <source>
        <dbReference type="EMBL" id="CAE6433161.1"/>
    </source>
</evidence>
<reference evidence="2" key="1">
    <citation type="submission" date="2021-01" db="EMBL/GenBank/DDBJ databases">
        <authorList>
            <person name="Kaushik A."/>
        </authorList>
    </citation>
    <scope>NUCLEOTIDE SEQUENCE</scope>
    <source>
        <strain evidence="2">AG1-1C</strain>
    </source>
</reference>
<evidence type="ECO:0000256" key="1">
    <source>
        <dbReference type="SAM" id="MobiDB-lite"/>
    </source>
</evidence>
<name>A0A8H2XQS3_9AGAM</name>
<dbReference type="EMBL" id="CAJMWS010000329">
    <property type="protein sequence ID" value="CAE6433161.1"/>
    <property type="molecule type" value="Genomic_DNA"/>
</dbReference>
<proteinExistence type="predicted"/>
<sequence>MNLRHLEDGTHDIQNHLDEHHQLGEDVLSVIPRQPPSAHLSPLPQALPYKLIAAHFPHPKSSPNDILAFREIVAHNSYEKQSHLFGPLITDSWIEEEEETGASSVKERRRKLTGPLGRLQSSRTMPKLGSPPLLQALYPSRYPSVSVGFHSPGFHQKAYSAFEKAELEDMDMDEA</sequence>
<accession>A0A8H2XQS3</accession>
<gene>
    <name evidence="2" type="ORF">RDB_LOCUS112506</name>
</gene>